<name>A0A8X7T9V3_CANPA</name>
<dbReference type="InterPro" id="IPR036397">
    <property type="entry name" value="RNaseH_sf"/>
</dbReference>
<dbReference type="Pfam" id="PF13565">
    <property type="entry name" value="HTH_32"/>
    <property type="match status" value="1"/>
</dbReference>
<dbReference type="InterPro" id="IPR009057">
    <property type="entry name" value="Homeodomain-like_sf"/>
</dbReference>
<dbReference type="GO" id="GO:0003676">
    <property type="term" value="F:nucleic acid binding"/>
    <property type="evidence" value="ECO:0007669"/>
    <property type="project" value="InterPro"/>
</dbReference>
<dbReference type="SUPFAM" id="SSF46689">
    <property type="entry name" value="Homeodomain-like"/>
    <property type="match status" value="1"/>
</dbReference>
<keyword evidence="2" id="KW-0540">Nuclease</keyword>
<dbReference type="NCBIfam" id="NF033545">
    <property type="entry name" value="transpos_IS630"/>
    <property type="match status" value="1"/>
</dbReference>
<organism evidence="2 3">
    <name type="scientific">Candida parapsilosis</name>
    <name type="common">Yeast</name>
    <dbReference type="NCBI Taxonomy" id="5480"/>
    <lineage>
        <taxon>Eukaryota</taxon>
        <taxon>Fungi</taxon>
        <taxon>Dikarya</taxon>
        <taxon>Ascomycota</taxon>
        <taxon>Saccharomycotina</taxon>
        <taxon>Pichiomycetes</taxon>
        <taxon>Debaryomycetaceae</taxon>
        <taxon>Candida/Lodderomyces clade</taxon>
        <taxon>Candida</taxon>
    </lineage>
</organism>
<sequence length="450" mass="51686">MNSKSELHTNRYVDGLGNSFTLESDLMDLDSQTAPLESCFCYSDYNEAVPPTKIEADNLHSNMECDDVDVDVDVSPEQDKNCKFKRGPYRYYSEAEKQRFWQLVIEQGSSAYRAAQATDISLQTAYTWKRNWNRLIANEINGIYDKPKKRGRKPLLSEDHKNYLKELVLSDPTVTVDFLLNKLRSTFEGVKASESTIYNFLIKVCKFSLKRLSKWSMRRDSPELKQQRFEWALENKDKIDLEKNCVFIDEAGFNISMRREYGWSKVGEKAVLKVPVTRGLNVSFLGAISPKGCIDLKVRLPVENAPNKKRKVNSNTTISEKKSRVGTTADHFYSFVKSVLREIETNQALKEMKYLVLDNAAIHKRRDLELLVASSGMELVFLPAYSPSLNAIEEFWSVCKAKVKRSNLSRNEQLTPRVREATAKIVLESYQGFCKHASSFIPYCLEKKSF</sequence>
<evidence type="ECO:0000313" key="3">
    <source>
        <dbReference type="Proteomes" id="UP000590412"/>
    </source>
</evidence>
<dbReference type="Gene3D" id="3.30.420.10">
    <property type="entry name" value="Ribonuclease H-like superfamily/Ribonuclease H"/>
    <property type="match status" value="1"/>
</dbReference>
<gene>
    <name evidence="2" type="ORF">FOB60_003637</name>
</gene>
<dbReference type="OrthoDB" id="4011711at2759"/>
<evidence type="ECO:0000313" key="2">
    <source>
        <dbReference type="EMBL" id="KAF6050969.1"/>
    </source>
</evidence>
<protein>
    <submittedName>
        <fullName evidence="2">DDE endonuclease family protein</fullName>
    </submittedName>
</protein>
<dbReference type="InterPro" id="IPR047655">
    <property type="entry name" value="Transpos_IS630-like"/>
</dbReference>
<dbReference type="Proteomes" id="UP000590412">
    <property type="component" value="Unassembled WGS sequence"/>
</dbReference>
<proteinExistence type="predicted"/>
<accession>A0A8X7T9V3</accession>
<dbReference type="GO" id="GO:0004519">
    <property type="term" value="F:endonuclease activity"/>
    <property type="evidence" value="ECO:0007669"/>
    <property type="project" value="UniProtKB-KW"/>
</dbReference>
<dbReference type="Pfam" id="PF13358">
    <property type="entry name" value="DDE_3"/>
    <property type="match status" value="1"/>
</dbReference>
<dbReference type="InterPro" id="IPR038717">
    <property type="entry name" value="Tc1-like_DDE_dom"/>
</dbReference>
<feature type="domain" description="Tc1-like transposase DDE" evidence="1">
    <location>
        <begin position="327"/>
        <end position="414"/>
    </location>
</feature>
<dbReference type="AlphaFoldDB" id="A0A8X7T9V3"/>
<keyword evidence="2" id="KW-0378">Hydrolase</keyword>
<evidence type="ECO:0000259" key="1">
    <source>
        <dbReference type="Pfam" id="PF13358"/>
    </source>
</evidence>
<dbReference type="PANTHER" id="PTHR46564">
    <property type="entry name" value="TRANSPOSASE"/>
    <property type="match status" value="1"/>
</dbReference>
<keyword evidence="2" id="KW-0255">Endonuclease</keyword>
<dbReference type="PANTHER" id="PTHR46564:SF1">
    <property type="entry name" value="TRANSPOSASE"/>
    <property type="match status" value="1"/>
</dbReference>
<dbReference type="EMBL" id="JABWAB010000005">
    <property type="protein sequence ID" value="KAF6050969.1"/>
    <property type="molecule type" value="Genomic_DNA"/>
</dbReference>
<comment type="caution">
    <text evidence="2">The sequence shown here is derived from an EMBL/GenBank/DDBJ whole genome shotgun (WGS) entry which is preliminary data.</text>
</comment>
<reference evidence="2" key="1">
    <citation type="submission" date="2020-03" db="EMBL/GenBank/DDBJ databases">
        <title>FDA dAtabase for Regulatory Grade micrObial Sequences (FDA-ARGOS): Supporting development and validation of Infectious Disease Dx tests.</title>
        <authorList>
            <person name="Campos J."/>
            <person name="Goldberg B."/>
            <person name="Tallon L."/>
            <person name="Sadzewicz L."/>
            <person name="Vavikolanu K."/>
            <person name="Mehta A."/>
            <person name="Aluvathingal J."/>
            <person name="Nadendla S."/>
            <person name="Nandy P."/>
            <person name="Geyer C."/>
            <person name="Yan Y."/>
            <person name="Sichtig H."/>
        </authorList>
    </citation>
    <scope>NUCLEOTIDE SEQUENCE [LARGE SCALE GENOMIC DNA]</scope>
    <source>
        <strain evidence="2">FDAARGOS_652</strain>
    </source>
</reference>